<protein>
    <recommendedName>
        <fullName evidence="3">ABC-2 type transport system permease protein</fullName>
    </recommendedName>
</protein>
<sequence length="570" mass="61649">MAPLSDDQPVPSMLWTLFRLRGKLTVRQFSREKGRIVGAIFVIVILGPMIVGAAIGSAIGYRTLEGQWGTALLGGVLVGMWFIWLIFPIIATAVNESADISRLLIFPISRRDLILSTLLGTLFDYPTYLMLPLLIAVFIGFGLSSAFPIVILAILLSYGHMVLIGQFITVAVGGILQSRRFRDVAIIFFSLLGSSCYFIQIGVQRGTQFLADRLSIEQGETAAETLANWQPLTILQWLPTGAPARAIEQAVQGAWLPAVGWLLYSAVLLAGITWVWFQLMNRLATGGGFLIGRKPQIEKKKAVVKKPKQHSLLDVLPDDLAALVSKELHSVWRIPQRRVGLLQGVLMPLFMIAPFWLSSGNISGGIDAIPGWVGLSLPAYALFLFWANSQNMLAWEGRGLPTLLLTPQPRWRLFLAKGLVFLLVAGVPYLILGGVITAALRNWVALAGLITGLGMGMASLAVTAVSSVLFPIPINLEAKSTRGAFKSGGNVKTGCATVSLVPISIAVVNLPAAALLGLAFYFDLSWLGMVAALFSLIYGAAVFYGGCRLAGNLLQQREPELVATMKLPEE</sequence>
<proteinExistence type="predicted"/>
<feature type="transmembrane region" description="Helical" evidence="1">
    <location>
        <begin position="446"/>
        <end position="472"/>
    </location>
</feature>
<feature type="transmembrane region" description="Helical" evidence="1">
    <location>
        <begin position="369"/>
        <end position="388"/>
    </location>
</feature>
<gene>
    <name evidence="2" type="ORF">MNBD_CHLOROFLEXI01-3553</name>
</gene>
<name>A0A3B0UHQ3_9ZZZZ</name>
<evidence type="ECO:0000313" key="2">
    <source>
        <dbReference type="EMBL" id="VAW30138.1"/>
    </source>
</evidence>
<feature type="transmembrane region" description="Helical" evidence="1">
    <location>
        <begin position="147"/>
        <end position="172"/>
    </location>
</feature>
<keyword evidence="1" id="KW-0812">Transmembrane</keyword>
<accession>A0A3B0UHQ3</accession>
<feature type="transmembrane region" description="Helical" evidence="1">
    <location>
        <begin position="526"/>
        <end position="547"/>
    </location>
</feature>
<feature type="transmembrane region" description="Helical" evidence="1">
    <location>
        <begin position="419"/>
        <end position="440"/>
    </location>
</feature>
<feature type="transmembrane region" description="Helical" evidence="1">
    <location>
        <begin position="493"/>
        <end position="520"/>
    </location>
</feature>
<reference evidence="2" key="1">
    <citation type="submission" date="2018-06" db="EMBL/GenBank/DDBJ databases">
        <authorList>
            <person name="Zhirakovskaya E."/>
        </authorList>
    </citation>
    <scope>NUCLEOTIDE SEQUENCE</scope>
</reference>
<dbReference type="EMBL" id="UOEU01000028">
    <property type="protein sequence ID" value="VAW30138.1"/>
    <property type="molecule type" value="Genomic_DNA"/>
</dbReference>
<feature type="transmembrane region" description="Helical" evidence="1">
    <location>
        <begin position="184"/>
        <end position="203"/>
    </location>
</feature>
<organism evidence="2">
    <name type="scientific">hydrothermal vent metagenome</name>
    <dbReference type="NCBI Taxonomy" id="652676"/>
    <lineage>
        <taxon>unclassified sequences</taxon>
        <taxon>metagenomes</taxon>
        <taxon>ecological metagenomes</taxon>
    </lineage>
</organism>
<keyword evidence="1" id="KW-0472">Membrane</keyword>
<evidence type="ECO:0000256" key="1">
    <source>
        <dbReference type="SAM" id="Phobius"/>
    </source>
</evidence>
<keyword evidence="1" id="KW-1133">Transmembrane helix</keyword>
<feature type="transmembrane region" description="Helical" evidence="1">
    <location>
        <begin position="36"/>
        <end position="59"/>
    </location>
</feature>
<feature type="transmembrane region" description="Helical" evidence="1">
    <location>
        <begin position="71"/>
        <end position="94"/>
    </location>
</feature>
<feature type="transmembrane region" description="Helical" evidence="1">
    <location>
        <begin position="258"/>
        <end position="277"/>
    </location>
</feature>
<evidence type="ECO:0008006" key="3">
    <source>
        <dbReference type="Google" id="ProtNLM"/>
    </source>
</evidence>
<feature type="transmembrane region" description="Helical" evidence="1">
    <location>
        <begin position="115"/>
        <end position="141"/>
    </location>
</feature>
<feature type="transmembrane region" description="Helical" evidence="1">
    <location>
        <begin position="339"/>
        <end position="357"/>
    </location>
</feature>
<dbReference type="AlphaFoldDB" id="A0A3B0UHQ3"/>